<dbReference type="Proteomes" id="UP001306508">
    <property type="component" value="Unassembled WGS sequence"/>
</dbReference>
<keyword evidence="2" id="KW-1185">Reference proteome</keyword>
<comment type="caution">
    <text evidence="1">The sequence shown here is derived from an EMBL/GenBank/DDBJ whole genome shotgun (WGS) entry which is preliminary data.</text>
</comment>
<organism evidence="1 2">
    <name type="scientific">Arxiozyma heterogenica</name>
    <dbReference type="NCBI Taxonomy" id="278026"/>
    <lineage>
        <taxon>Eukaryota</taxon>
        <taxon>Fungi</taxon>
        <taxon>Dikarya</taxon>
        <taxon>Ascomycota</taxon>
        <taxon>Saccharomycotina</taxon>
        <taxon>Saccharomycetes</taxon>
        <taxon>Saccharomycetales</taxon>
        <taxon>Saccharomycetaceae</taxon>
        <taxon>Arxiozyma</taxon>
    </lineage>
</organism>
<dbReference type="PROSITE" id="PS51808">
    <property type="entry name" value="CHCH"/>
    <property type="match status" value="1"/>
</dbReference>
<gene>
    <name evidence="1" type="ORF">RI543_002022</name>
</gene>
<accession>A0AAN7WN31</accession>
<evidence type="ECO:0008006" key="3">
    <source>
        <dbReference type="Google" id="ProtNLM"/>
    </source>
</evidence>
<dbReference type="AlphaFoldDB" id="A0AAN7WN31"/>
<protein>
    <recommendedName>
        <fullName evidence="3">CHCH domain-containing protein</fullName>
    </recommendedName>
</protein>
<dbReference type="GO" id="GO:0003735">
    <property type="term" value="F:structural constituent of ribosome"/>
    <property type="evidence" value="ECO:0007669"/>
    <property type="project" value="InterPro"/>
</dbReference>
<dbReference type="PANTHER" id="PTHR28066">
    <property type="entry name" value="37S RIBOSOMAL PROTEIN MRP10, MITOCHONDRIAL"/>
    <property type="match status" value="1"/>
</dbReference>
<dbReference type="InterPro" id="IPR017264">
    <property type="entry name" value="Ribosomal_mS37_fun"/>
</dbReference>
<dbReference type="PANTHER" id="PTHR28066:SF1">
    <property type="entry name" value="SMALL RIBOSOMAL SUBUNIT PROTEIN MS37"/>
    <property type="match status" value="1"/>
</dbReference>
<dbReference type="SUPFAM" id="SSF47072">
    <property type="entry name" value="Cysteine alpha-hairpin motif"/>
    <property type="match status" value="1"/>
</dbReference>
<proteinExistence type="predicted"/>
<dbReference type="EMBL" id="JAWIZZ010000040">
    <property type="protein sequence ID" value="KAK5780895.1"/>
    <property type="molecule type" value="Genomic_DNA"/>
</dbReference>
<evidence type="ECO:0000313" key="2">
    <source>
        <dbReference type="Proteomes" id="UP001306508"/>
    </source>
</evidence>
<dbReference type="GO" id="GO:0032543">
    <property type="term" value="P:mitochondrial translation"/>
    <property type="evidence" value="ECO:0007669"/>
    <property type="project" value="InterPro"/>
</dbReference>
<dbReference type="GO" id="GO:0005763">
    <property type="term" value="C:mitochondrial small ribosomal subunit"/>
    <property type="evidence" value="ECO:0007669"/>
    <property type="project" value="TreeGrafter"/>
</dbReference>
<sequence length="105" mass="12045">MSGRPTTYRLPPLPRLRVKKPVIRQEMNRCLVLMSNLLQCWSSNGQDSAVCEQLVREFKQCSMNQGLAMNGGKGKKEVKKKKEVRSNINYHAARLYNMINGKPHD</sequence>
<dbReference type="InterPro" id="IPR009069">
    <property type="entry name" value="Cys_alpha_HP_mot_SF"/>
</dbReference>
<reference evidence="2" key="1">
    <citation type="submission" date="2023-07" db="EMBL/GenBank/DDBJ databases">
        <title>A draft genome of Kazachstania heterogenica Y-27499.</title>
        <authorList>
            <person name="Donic C."/>
            <person name="Kralova J.S."/>
            <person name="Fidel L."/>
            <person name="Ben-Dor S."/>
            <person name="Jung S."/>
        </authorList>
    </citation>
    <scope>NUCLEOTIDE SEQUENCE [LARGE SCALE GENOMIC DNA]</scope>
    <source>
        <strain evidence="2">Y27499</strain>
    </source>
</reference>
<evidence type="ECO:0000313" key="1">
    <source>
        <dbReference type="EMBL" id="KAK5780895.1"/>
    </source>
</evidence>
<name>A0AAN7WN31_9SACH</name>